<dbReference type="PANTHER" id="PTHR35093">
    <property type="entry name" value="OUTER MEMBRANE PROTEIN NMB0088-RELATED"/>
    <property type="match status" value="1"/>
</dbReference>
<dbReference type="Gene3D" id="2.40.160.60">
    <property type="entry name" value="Outer membrane protein transport protein (OMPP1/FadL/TodX)"/>
    <property type="match status" value="1"/>
</dbReference>
<keyword evidence="7" id="KW-0998">Cell outer membrane</keyword>
<keyword evidence="4" id="KW-0812">Transmembrane</keyword>
<gene>
    <name evidence="9" type="ORF">VSR74_07360</name>
</gene>
<comment type="subcellular location">
    <subcellularLocation>
        <location evidence="1">Cell outer membrane</location>
        <topology evidence="1">Multi-pass membrane protein</topology>
    </subcellularLocation>
</comment>
<dbReference type="Proteomes" id="UP001444146">
    <property type="component" value="Unassembled WGS sequence"/>
</dbReference>
<comment type="caution">
    <text evidence="9">The sequence shown here is derived from an EMBL/GenBank/DDBJ whole genome shotgun (WGS) entry which is preliminary data.</text>
</comment>
<keyword evidence="5 8" id="KW-0732">Signal</keyword>
<evidence type="ECO:0000256" key="8">
    <source>
        <dbReference type="SAM" id="SignalP"/>
    </source>
</evidence>
<comment type="similarity">
    <text evidence="2">Belongs to the OmpP1/FadL family.</text>
</comment>
<evidence type="ECO:0000256" key="5">
    <source>
        <dbReference type="ARBA" id="ARBA00022729"/>
    </source>
</evidence>
<evidence type="ECO:0000256" key="1">
    <source>
        <dbReference type="ARBA" id="ARBA00004571"/>
    </source>
</evidence>
<dbReference type="EMBL" id="JAYMYY010000001">
    <property type="protein sequence ID" value="MEO3989630.1"/>
    <property type="molecule type" value="Genomic_DNA"/>
</dbReference>
<evidence type="ECO:0000256" key="6">
    <source>
        <dbReference type="ARBA" id="ARBA00023136"/>
    </source>
</evidence>
<feature type="signal peptide" evidence="8">
    <location>
        <begin position="1"/>
        <end position="29"/>
    </location>
</feature>
<sequence>MTDKRTQSRQVKRHSLLFCGLLFSSLTHASALYFYEIGTEDTALAGAGQAARAQDASTIVSNPAGMTRLPDAMFTGGVQAMDGNIDYQLNNSSQRSPGDVMTVFPNASGFYSQKINDDLYAGIGLYGNYGLGIDYGHWAGDRLIKKSTMVAMTLSPSLAYKLNDRLSVGASANINYGFLSLTRNVDDSDHKETDYDWAMSYRLGLLMDLTDSTRAGITWTSKTDYDFSVSGRARFPDHPNLQYDLPISASIRAPQQIMLSMVHDINRQWSVMGDLGWQDWSQFGAPRVTVSGQTLDNDSRMKDTWHTALGVQYRPTEQWRLNAGVAFDSSPYRDQSDVAMTLPTGDEWRFGTGAQYQITPASNIGFAVEYLHMQSSKVQSPALLQGSYDNPYLWFASVNYSYLF</sequence>
<keyword evidence="3" id="KW-1134">Transmembrane beta strand</keyword>
<feature type="chain" id="PRO_5047025278" evidence="8">
    <location>
        <begin position="30"/>
        <end position="404"/>
    </location>
</feature>
<keyword evidence="10" id="KW-1185">Reference proteome</keyword>
<keyword evidence="6" id="KW-0472">Membrane</keyword>
<dbReference type="Pfam" id="PF03349">
    <property type="entry name" value="Toluene_X"/>
    <property type="match status" value="1"/>
</dbReference>
<evidence type="ECO:0000256" key="2">
    <source>
        <dbReference type="ARBA" id="ARBA00008163"/>
    </source>
</evidence>
<dbReference type="SUPFAM" id="SSF56935">
    <property type="entry name" value="Porins"/>
    <property type="match status" value="1"/>
</dbReference>
<accession>A0ABV0HHA9</accession>
<protein>
    <submittedName>
        <fullName evidence="9">Outer membrane protein transport protein</fullName>
    </submittedName>
</protein>
<evidence type="ECO:0000313" key="10">
    <source>
        <dbReference type="Proteomes" id="UP001444146"/>
    </source>
</evidence>
<dbReference type="RefSeq" id="WP_347794064.1">
    <property type="nucleotide sequence ID" value="NZ_JAYMYY010000001.1"/>
</dbReference>
<name>A0ABV0HHA9_9ENTR</name>
<evidence type="ECO:0000256" key="7">
    <source>
        <dbReference type="ARBA" id="ARBA00023237"/>
    </source>
</evidence>
<evidence type="ECO:0000256" key="4">
    <source>
        <dbReference type="ARBA" id="ARBA00022692"/>
    </source>
</evidence>
<proteinExistence type="inferred from homology"/>
<dbReference type="InterPro" id="IPR005017">
    <property type="entry name" value="OMPP1/FadL/TodX"/>
</dbReference>
<reference evidence="9 10" key="1">
    <citation type="submission" date="2024-01" db="EMBL/GenBank/DDBJ databases">
        <title>Pseudocitrobacter sp. Endophytic strain Cyp-38L.</title>
        <authorList>
            <person name="Amer M.A."/>
            <person name="Hamed S.M."/>
        </authorList>
    </citation>
    <scope>NUCLEOTIDE SEQUENCE [LARGE SCALE GENOMIC DNA]</scope>
    <source>
        <strain evidence="9 10">Cyp38S</strain>
    </source>
</reference>
<organism evidence="9 10">
    <name type="scientific">Pseudocitrobacter cyperus</name>
    <dbReference type="NCBI Taxonomy" id="3112843"/>
    <lineage>
        <taxon>Bacteria</taxon>
        <taxon>Pseudomonadati</taxon>
        <taxon>Pseudomonadota</taxon>
        <taxon>Gammaproteobacteria</taxon>
        <taxon>Enterobacterales</taxon>
        <taxon>Enterobacteriaceae</taxon>
        <taxon>Pseudocitrobacter</taxon>
    </lineage>
</organism>
<evidence type="ECO:0000256" key="3">
    <source>
        <dbReference type="ARBA" id="ARBA00022452"/>
    </source>
</evidence>
<evidence type="ECO:0000313" key="9">
    <source>
        <dbReference type="EMBL" id="MEO3989630.1"/>
    </source>
</evidence>
<dbReference type="PANTHER" id="PTHR35093:SF8">
    <property type="entry name" value="OUTER MEMBRANE PROTEIN NMB0088-RELATED"/>
    <property type="match status" value="1"/>
</dbReference>